<feature type="binding site" evidence="5">
    <location>
        <position position="139"/>
    </location>
    <ligand>
        <name>NAD(+)</name>
        <dbReference type="ChEBI" id="CHEBI:57540"/>
    </ligand>
</feature>
<evidence type="ECO:0000313" key="9">
    <source>
        <dbReference type="EMBL" id="PKZ17148.1"/>
    </source>
</evidence>
<evidence type="ECO:0000313" key="12">
    <source>
        <dbReference type="Proteomes" id="UP000255124"/>
    </source>
</evidence>
<dbReference type="RefSeq" id="WP_101539317.1">
    <property type="nucleotide sequence ID" value="NZ_CALTZC010000027.1"/>
</dbReference>
<dbReference type="AlphaFoldDB" id="A0A2I1MAK1"/>
<dbReference type="GO" id="GO:0070403">
    <property type="term" value="F:NAD+ binding"/>
    <property type="evidence" value="ECO:0007669"/>
    <property type="project" value="InterPro"/>
</dbReference>
<feature type="binding site" evidence="6">
    <location>
        <position position="115"/>
    </location>
    <ligand>
        <name>CoA</name>
        <dbReference type="ChEBI" id="CHEBI:57287"/>
    </ligand>
</feature>
<dbReference type="Proteomes" id="UP000234335">
    <property type="component" value="Unassembled WGS sequence"/>
</dbReference>
<evidence type="ECO:0000256" key="4">
    <source>
        <dbReference type="PIRSR" id="PIRSR000105-1"/>
    </source>
</evidence>
<dbReference type="OrthoDB" id="9771883at2"/>
<dbReference type="InterPro" id="IPR008927">
    <property type="entry name" value="6-PGluconate_DH-like_C_sf"/>
</dbReference>
<dbReference type="GO" id="GO:0008691">
    <property type="term" value="F:3-hydroxybutyryl-CoA dehydrogenase activity"/>
    <property type="evidence" value="ECO:0007669"/>
    <property type="project" value="UniProtKB-EC"/>
</dbReference>
<dbReference type="NCBIfam" id="NF004474">
    <property type="entry name" value="PRK05808.1"/>
    <property type="match status" value="1"/>
</dbReference>
<dbReference type="InterPro" id="IPR036291">
    <property type="entry name" value="NAD(P)-bd_dom_sf"/>
</dbReference>
<comment type="pathway">
    <text evidence="1">Lipid metabolism; butanoate metabolism.</text>
</comment>
<gene>
    <name evidence="10" type="primary">fadB2</name>
    <name evidence="9" type="ORF">CYJ34_00110</name>
    <name evidence="10" type="ORF">NCTC9810_01159</name>
</gene>
<keyword evidence="3 10" id="KW-0560">Oxidoreductase</keyword>
<dbReference type="Gene3D" id="3.40.50.720">
    <property type="entry name" value="NAD(P)-binding Rossmann-like Domain"/>
    <property type="match status" value="1"/>
</dbReference>
<dbReference type="Pfam" id="PF00725">
    <property type="entry name" value="3HCDH"/>
    <property type="match status" value="1"/>
</dbReference>
<dbReference type="PIRSF" id="PIRSF000105">
    <property type="entry name" value="HCDH"/>
    <property type="match status" value="1"/>
</dbReference>
<dbReference type="EMBL" id="PKGS01000001">
    <property type="protein sequence ID" value="PKZ17148.1"/>
    <property type="molecule type" value="Genomic_DNA"/>
</dbReference>
<evidence type="ECO:0000256" key="2">
    <source>
        <dbReference type="ARBA" id="ARBA00009463"/>
    </source>
</evidence>
<reference evidence="10 12" key="2">
    <citation type="submission" date="2018-06" db="EMBL/GenBank/DDBJ databases">
        <authorList>
            <consortium name="Pathogen Informatics"/>
            <person name="Doyle S."/>
        </authorList>
    </citation>
    <scope>NUCLEOTIDE SEQUENCE [LARGE SCALE GENOMIC DNA]</scope>
    <source>
        <strain evidence="10 12">NCTC9810</strain>
    </source>
</reference>
<evidence type="ECO:0000313" key="10">
    <source>
        <dbReference type="EMBL" id="SUU92815.1"/>
    </source>
</evidence>
<evidence type="ECO:0000256" key="6">
    <source>
        <dbReference type="PIRSR" id="PIRSR000105-3"/>
    </source>
</evidence>
<evidence type="ECO:0000256" key="1">
    <source>
        <dbReference type="ARBA" id="ARBA00005086"/>
    </source>
</evidence>
<proteinExistence type="inferred from homology"/>
<keyword evidence="5" id="KW-0520">NAD</keyword>
<dbReference type="InterPro" id="IPR022694">
    <property type="entry name" value="3-OHacyl-CoA_DH"/>
</dbReference>
<dbReference type="Pfam" id="PF02737">
    <property type="entry name" value="3HCDH_N"/>
    <property type="match status" value="1"/>
</dbReference>
<dbReference type="PANTHER" id="PTHR48075:SF5">
    <property type="entry name" value="3-HYDROXYBUTYRYL-COA DEHYDROGENASE"/>
    <property type="match status" value="1"/>
</dbReference>
<feature type="binding site" evidence="5">
    <location>
        <position position="93"/>
    </location>
    <ligand>
        <name>NAD(+)</name>
        <dbReference type="ChEBI" id="CHEBI:57540"/>
    </ligand>
</feature>
<evidence type="ECO:0000313" key="11">
    <source>
        <dbReference type="Proteomes" id="UP000234335"/>
    </source>
</evidence>
<protein>
    <submittedName>
        <fullName evidence="9">3-hydroxybutyryl-CoA dehydrogenase</fullName>
        <ecNumber evidence="10">1.1.1.157</ecNumber>
    </submittedName>
</protein>
<reference evidence="9 11" key="1">
    <citation type="submission" date="2017-12" db="EMBL/GenBank/DDBJ databases">
        <title>Phylogenetic diversity of female urinary microbiome.</title>
        <authorList>
            <person name="Thomas-White K."/>
            <person name="Wolfe A.J."/>
        </authorList>
    </citation>
    <scope>NUCLEOTIDE SEQUENCE [LARGE SCALE GENOMIC DNA]</scope>
    <source>
        <strain evidence="9 11">UMB0119</strain>
    </source>
</reference>
<feature type="domain" description="3-hydroxyacyl-CoA dehydrogenase NAD binding" evidence="8">
    <location>
        <begin position="2"/>
        <end position="179"/>
    </location>
</feature>
<feature type="binding site" evidence="5">
    <location>
        <position position="29"/>
    </location>
    <ligand>
        <name>NAD(+)</name>
        <dbReference type="ChEBI" id="CHEBI:57540"/>
    </ligand>
</feature>
<feature type="binding site" evidence="5">
    <location>
        <position position="270"/>
    </location>
    <ligand>
        <name>NAD(+)</name>
        <dbReference type="ChEBI" id="CHEBI:57540"/>
    </ligand>
</feature>
<feature type="binding site" evidence="5">
    <location>
        <begin position="7"/>
        <end position="12"/>
    </location>
    <ligand>
        <name>NAD(+)</name>
        <dbReference type="ChEBI" id="CHEBI:57540"/>
    </ligand>
</feature>
<name>A0A2I1MAK1_9FIRM</name>
<feature type="domain" description="3-hydroxyacyl-CoA dehydrogenase C-terminal" evidence="7">
    <location>
        <begin position="182"/>
        <end position="278"/>
    </location>
</feature>
<dbReference type="SUPFAM" id="SSF51735">
    <property type="entry name" value="NAD(P)-binding Rossmann-fold domains"/>
    <property type="match status" value="1"/>
</dbReference>
<evidence type="ECO:0000259" key="8">
    <source>
        <dbReference type="Pfam" id="PF02737"/>
    </source>
</evidence>
<dbReference type="NCBIfam" id="NF005875">
    <property type="entry name" value="PRK07819.1"/>
    <property type="match status" value="1"/>
</dbReference>
<dbReference type="PANTHER" id="PTHR48075">
    <property type="entry name" value="3-HYDROXYACYL-COA DEHYDROGENASE FAMILY PROTEIN"/>
    <property type="match status" value="1"/>
</dbReference>
<feature type="binding site" evidence="5">
    <location>
        <position position="115"/>
    </location>
    <ligand>
        <name>NAD(+)</name>
        <dbReference type="ChEBI" id="CHEBI:57540"/>
    </ligand>
</feature>
<comment type="similarity">
    <text evidence="2">Belongs to the 3-hydroxyacyl-CoA dehydrogenase family.</text>
</comment>
<feature type="binding site" evidence="6">
    <location>
        <position position="45"/>
    </location>
    <ligand>
        <name>CoA</name>
        <dbReference type="ChEBI" id="CHEBI:57287"/>
    </ligand>
</feature>
<evidence type="ECO:0000259" key="7">
    <source>
        <dbReference type="Pfam" id="PF00725"/>
    </source>
</evidence>
<dbReference type="FunFam" id="3.40.50.720:FF:000009">
    <property type="entry name" value="Fatty oxidation complex, alpha subunit"/>
    <property type="match status" value="1"/>
</dbReference>
<feature type="site" description="Important for catalytic activity" evidence="4">
    <location>
        <position position="136"/>
    </location>
</feature>
<dbReference type="Proteomes" id="UP000255124">
    <property type="component" value="Unassembled WGS sequence"/>
</dbReference>
<dbReference type="InterPro" id="IPR013328">
    <property type="entry name" value="6PGD_dom2"/>
</dbReference>
<feature type="binding site" evidence="6">
    <location>
        <position position="52"/>
    </location>
    <ligand>
        <name>CoA</name>
        <dbReference type="ChEBI" id="CHEBI:57287"/>
    </ligand>
</feature>
<dbReference type="EC" id="1.1.1.157" evidence="10"/>
<sequence length="280" mass="30553">MKIGVIGAGTMGAGIAEVASKKYEVVVRDIKDEFVERGKSIITKSFEKSVAKERITEDQKDEYLGRLTFTTDVNELKDCDLIVEAASENPEIKKSIFKELDEICKEDTILASNTSSISITEIAAATKRPDKVIGMHFFNPATIMKLVEIIKGITTSDETVEKVKKIAEEMGKTGVEVNEAPGFVVNRILVPMISEGIYALQEGLSTPEGIDTAMKLGANHPMGPLELADLIGLDIVLNIMDYLKDTIGSDKYAAPVLLRQKVAAGELGRKTGKGFYDYSK</sequence>
<dbReference type="SUPFAM" id="SSF48179">
    <property type="entry name" value="6-phosphogluconate dehydrogenase C-terminal domain-like"/>
    <property type="match status" value="1"/>
</dbReference>
<evidence type="ECO:0000256" key="5">
    <source>
        <dbReference type="PIRSR" id="PIRSR000105-2"/>
    </source>
</evidence>
<evidence type="ECO:0000256" key="3">
    <source>
        <dbReference type="ARBA" id="ARBA00023002"/>
    </source>
</evidence>
<dbReference type="InterPro" id="IPR006108">
    <property type="entry name" value="3HC_DH_C"/>
</dbReference>
<keyword evidence="11" id="KW-1185">Reference proteome</keyword>
<feature type="binding site" evidence="5">
    <location>
        <position position="88"/>
    </location>
    <ligand>
        <name>NAD(+)</name>
        <dbReference type="ChEBI" id="CHEBI:57540"/>
    </ligand>
</feature>
<dbReference type="InterPro" id="IPR006176">
    <property type="entry name" value="3-OHacyl-CoA_DH_NAD-bd"/>
</dbReference>
<organism evidence="9 11">
    <name type="scientific">Anaerococcus octavius</name>
    <dbReference type="NCBI Taxonomy" id="54007"/>
    <lineage>
        <taxon>Bacteria</taxon>
        <taxon>Bacillati</taxon>
        <taxon>Bacillota</taxon>
        <taxon>Tissierellia</taxon>
        <taxon>Tissierellales</taxon>
        <taxon>Peptoniphilaceae</taxon>
        <taxon>Anaerococcus</taxon>
    </lineage>
</organism>
<dbReference type="GO" id="GO:0006635">
    <property type="term" value="P:fatty acid beta-oxidation"/>
    <property type="evidence" value="ECO:0007669"/>
    <property type="project" value="TreeGrafter"/>
</dbReference>
<dbReference type="Gene3D" id="1.10.1040.10">
    <property type="entry name" value="N-(1-d-carboxylethyl)-l-norvaline Dehydrogenase, domain 2"/>
    <property type="match status" value="1"/>
</dbReference>
<accession>A0A2I1MAK1</accession>
<dbReference type="EMBL" id="UFTA01000002">
    <property type="protein sequence ID" value="SUU92815.1"/>
    <property type="molecule type" value="Genomic_DNA"/>
</dbReference>